<evidence type="ECO:0000256" key="1">
    <source>
        <dbReference type="ARBA" id="ARBA00002061"/>
    </source>
</evidence>
<evidence type="ECO:0000256" key="11">
    <source>
        <dbReference type="ARBA" id="ARBA00023010"/>
    </source>
</evidence>
<evidence type="ECO:0000256" key="6">
    <source>
        <dbReference type="ARBA" id="ARBA00022448"/>
    </source>
</evidence>
<sequence length="125" mass="13213">MFISTAFAQGAGAPAEPNALVSLLPLILIFVVFYFLLIRPQQKKMKEHKAMLEALRRGDRVVTGGGIVGTVVKVGPDDELTVEIAEGVRVRVIRGTVSAVLAKTEPAKAKADSKADDAADAAAKK</sequence>
<keyword evidence="7" id="KW-1003">Cell membrane</keyword>
<dbReference type="RefSeq" id="WP_012566253.1">
    <property type="nucleotide sequence ID" value="NZ_JBHTCM010000004.1"/>
</dbReference>
<dbReference type="InterPro" id="IPR003849">
    <property type="entry name" value="Preprotein_translocase_YajC"/>
</dbReference>
<comment type="subunit">
    <text evidence="4">Part of the SecDF-YidC-YajC translocase complex. The SecDF-YidC-YajC translocase forms a supercomplex with SecYEG, called the holo-translocon (HTL).</text>
</comment>
<keyword evidence="12 14" id="KW-0472">Membrane</keyword>
<evidence type="ECO:0000256" key="7">
    <source>
        <dbReference type="ARBA" id="ARBA00022475"/>
    </source>
</evidence>
<evidence type="ECO:0000256" key="10">
    <source>
        <dbReference type="ARBA" id="ARBA00022989"/>
    </source>
</evidence>
<evidence type="ECO:0000256" key="14">
    <source>
        <dbReference type="SAM" id="Phobius"/>
    </source>
</evidence>
<protein>
    <recommendedName>
        <fullName evidence="5">Sec translocon accessory complex subunit YajC</fullName>
    </recommendedName>
</protein>
<dbReference type="Pfam" id="PF02699">
    <property type="entry name" value="YajC"/>
    <property type="match status" value="1"/>
</dbReference>
<dbReference type="PANTHER" id="PTHR33909">
    <property type="entry name" value="SEC TRANSLOCON ACCESSORY COMPLEX SUBUNIT YAJC"/>
    <property type="match status" value="1"/>
</dbReference>
<proteinExistence type="inferred from homology"/>
<organism evidence="15 16">
    <name type="scientific">Rhodocista pekingensis</name>
    <dbReference type="NCBI Taxonomy" id="201185"/>
    <lineage>
        <taxon>Bacteria</taxon>
        <taxon>Pseudomonadati</taxon>
        <taxon>Pseudomonadota</taxon>
        <taxon>Alphaproteobacteria</taxon>
        <taxon>Rhodospirillales</taxon>
        <taxon>Azospirillaceae</taxon>
        <taxon>Rhodocista</taxon>
    </lineage>
</organism>
<dbReference type="NCBIfam" id="TIGR00739">
    <property type="entry name" value="yajC"/>
    <property type="match status" value="1"/>
</dbReference>
<gene>
    <name evidence="15" type="primary">yajC</name>
    <name evidence="15" type="ORF">ACFQPS_02165</name>
</gene>
<reference evidence="16" key="1">
    <citation type="journal article" date="2019" name="Int. J. Syst. Evol. Microbiol.">
        <title>The Global Catalogue of Microorganisms (GCM) 10K type strain sequencing project: providing services to taxonomists for standard genome sequencing and annotation.</title>
        <authorList>
            <consortium name="The Broad Institute Genomics Platform"/>
            <consortium name="The Broad Institute Genome Sequencing Center for Infectious Disease"/>
            <person name="Wu L."/>
            <person name="Ma J."/>
        </authorList>
    </citation>
    <scope>NUCLEOTIDE SEQUENCE [LARGE SCALE GENOMIC DNA]</scope>
    <source>
        <strain evidence="16">CGMCC 1.16275</strain>
    </source>
</reference>
<evidence type="ECO:0000256" key="13">
    <source>
        <dbReference type="SAM" id="MobiDB-lite"/>
    </source>
</evidence>
<comment type="similarity">
    <text evidence="3">Belongs to the YajC family.</text>
</comment>
<comment type="function">
    <text evidence="1">The SecYEG-SecDF-YajC-YidC holo-translocon (HTL) protein secretase/insertase is a supercomplex required for protein secretion, insertion of proteins into membranes, and assembly of membrane protein complexes. While the SecYEG complex is essential for assembly of a number of proteins and complexes, the SecDF-YajC-YidC subcomplex facilitates these functions.</text>
</comment>
<evidence type="ECO:0000256" key="9">
    <source>
        <dbReference type="ARBA" id="ARBA00022927"/>
    </source>
</evidence>
<keyword evidence="11" id="KW-0811">Translocation</keyword>
<keyword evidence="9" id="KW-0653">Protein transport</keyword>
<evidence type="ECO:0000313" key="16">
    <source>
        <dbReference type="Proteomes" id="UP001596456"/>
    </source>
</evidence>
<dbReference type="PANTHER" id="PTHR33909:SF1">
    <property type="entry name" value="SEC TRANSLOCON ACCESSORY COMPLEX SUBUNIT YAJC"/>
    <property type="match status" value="1"/>
</dbReference>
<evidence type="ECO:0000256" key="12">
    <source>
        <dbReference type="ARBA" id="ARBA00023136"/>
    </source>
</evidence>
<feature type="transmembrane region" description="Helical" evidence="14">
    <location>
        <begin position="20"/>
        <end position="38"/>
    </location>
</feature>
<keyword evidence="16" id="KW-1185">Reference proteome</keyword>
<name>A0ABW2KPM8_9PROT</name>
<keyword evidence="10 14" id="KW-1133">Transmembrane helix</keyword>
<evidence type="ECO:0000256" key="4">
    <source>
        <dbReference type="ARBA" id="ARBA00011718"/>
    </source>
</evidence>
<feature type="region of interest" description="Disordered" evidence="13">
    <location>
        <begin position="105"/>
        <end position="125"/>
    </location>
</feature>
<evidence type="ECO:0000313" key="15">
    <source>
        <dbReference type="EMBL" id="MFC7331957.1"/>
    </source>
</evidence>
<dbReference type="EMBL" id="JBHTCM010000004">
    <property type="protein sequence ID" value="MFC7331957.1"/>
    <property type="molecule type" value="Genomic_DNA"/>
</dbReference>
<accession>A0ABW2KPM8</accession>
<evidence type="ECO:0000256" key="8">
    <source>
        <dbReference type="ARBA" id="ARBA00022692"/>
    </source>
</evidence>
<evidence type="ECO:0000256" key="3">
    <source>
        <dbReference type="ARBA" id="ARBA00006742"/>
    </source>
</evidence>
<keyword evidence="8 14" id="KW-0812">Transmembrane</keyword>
<keyword evidence="6" id="KW-0813">Transport</keyword>
<evidence type="ECO:0000256" key="2">
    <source>
        <dbReference type="ARBA" id="ARBA00004162"/>
    </source>
</evidence>
<comment type="subcellular location">
    <subcellularLocation>
        <location evidence="2">Cell membrane</location>
        <topology evidence="2">Single-pass membrane protein</topology>
    </subcellularLocation>
</comment>
<dbReference type="PRINTS" id="PR01853">
    <property type="entry name" value="YAJCTRNLCASE"/>
</dbReference>
<dbReference type="Proteomes" id="UP001596456">
    <property type="component" value="Unassembled WGS sequence"/>
</dbReference>
<dbReference type="SMART" id="SM01323">
    <property type="entry name" value="YajC"/>
    <property type="match status" value="1"/>
</dbReference>
<evidence type="ECO:0000256" key="5">
    <source>
        <dbReference type="ARBA" id="ARBA00014962"/>
    </source>
</evidence>
<comment type="caution">
    <text evidence="15">The sequence shown here is derived from an EMBL/GenBank/DDBJ whole genome shotgun (WGS) entry which is preliminary data.</text>
</comment>